<gene>
    <name evidence="1" type="ORF">MAMC_00255</name>
</gene>
<accession>A0A5E6M7H8</accession>
<dbReference type="RefSeq" id="WP_142524387.1">
    <property type="nucleotide sequence ID" value="NZ_CABFUZ020000051.1"/>
</dbReference>
<proteinExistence type="predicted"/>
<name>A0A5E6M7H8_9BACT</name>
<keyword evidence="2" id="KW-1185">Reference proteome</keyword>
<organism evidence="1 2">
    <name type="scientific">Methylacidimicrobium cyclopophantes</name>
    <dbReference type="NCBI Taxonomy" id="1041766"/>
    <lineage>
        <taxon>Bacteria</taxon>
        <taxon>Pseudomonadati</taxon>
        <taxon>Verrucomicrobiota</taxon>
        <taxon>Methylacidimicrobium</taxon>
    </lineage>
</organism>
<dbReference type="Proteomes" id="UP000381693">
    <property type="component" value="Unassembled WGS sequence"/>
</dbReference>
<evidence type="ECO:0000313" key="1">
    <source>
        <dbReference type="EMBL" id="VVM04881.1"/>
    </source>
</evidence>
<reference evidence="1" key="1">
    <citation type="submission" date="2019-09" db="EMBL/GenBank/DDBJ databases">
        <authorList>
            <person name="Cremers G."/>
        </authorList>
    </citation>
    <scope>NUCLEOTIDE SEQUENCE [LARGE SCALE GENOMIC DNA]</scope>
    <source>
        <strain evidence="1">3B</strain>
    </source>
</reference>
<protein>
    <submittedName>
        <fullName evidence="1">Uncharacterized protein</fullName>
    </submittedName>
</protein>
<dbReference type="EMBL" id="CABFUZ020000051">
    <property type="protein sequence ID" value="VVM04881.1"/>
    <property type="molecule type" value="Genomic_DNA"/>
</dbReference>
<sequence length="66" mass="7259">MKEEKGKSESFGEAKLEEQQLLGRKRRYLPPRLTVHGTLESITQNTGLLLTDTLLTGSTVSTVTLG</sequence>
<evidence type="ECO:0000313" key="2">
    <source>
        <dbReference type="Proteomes" id="UP000381693"/>
    </source>
</evidence>
<dbReference type="AlphaFoldDB" id="A0A5E6M7H8"/>
<comment type="caution">
    <text evidence="1">The sequence shown here is derived from an EMBL/GenBank/DDBJ whole genome shotgun (WGS) entry which is preliminary data.</text>
</comment>